<feature type="domain" description="Knr4/Smi1-like" evidence="1">
    <location>
        <begin position="12"/>
        <end position="149"/>
    </location>
</feature>
<keyword evidence="3" id="KW-1185">Reference proteome</keyword>
<dbReference type="SUPFAM" id="SSF160631">
    <property type="entry name" value="SMI1/KNR4-like"/>
    <property type="match status" value="1"/>
</dbReference>
<dbReference type="InterPro" id="IPR018958">
    <property type="entry name" value="Knr4/Smi1-like_dom"/>
</dbReference>
<dbReference type="EMBL" id="FRFG01000010">
    <property type="protein sequence ID" value="SHO55007.1"/>
    <property type="molecule type" value="Genomic_DNA"/>
</dbReference>
<evidence type="ECO:0000313" key="3">
    <source>
        <dbReference type="Proteomes" id="UP000184600"/>
    </source>
</evidence>
<dbReference type="RefSeq" id="WP_073579911.1">
    <property type="nucleotide sequence ID" value="NZ_AP024898.1"/>
</dbReference>
<proteinExistence type="predicted"/>
<dbReference type="AlphaFoldDB" id="A0A1M7YQY8"/>
<sequence>MMNIQLKNSGNKICQADINEIEALINFELPEAFRGFYLRQNGGVPEPDYFPCTDNYEPVCIADILRMKYPYQTENTIEDIYRQGIKKNFLPGELLPFPTDWGGNFICIDKNGQIYFYATDTWHEDVDPQFNMANNKRLICHSFDDFVDALVNEEDAFD</sequence>
<dbReference type="Proteomes" id="UP000184600">
    <property type="component" value="Unassembled WGS sequence"/>
</dbReference>
<reference evidence="3" key="1">
    <citation type="submission" date="2016-12" db="EMBL/GenBank/DDBJ databases">
        <authorList>
            <person name="Rodrigo-Torres L."/>
            <person name="Arahal R.D."/>
            <person name="Lucena T."/>
        </authorList>
    </citation>
    <scope>NUCLEOTIDE SEQUENCE [LARGE SCALE GENOMIC DNA]</scope>
</reference>
<name>A0A1M7YQY8_9VIBR</name>
<organism evidence="2 3">
    <name type="scientific">Vibrio quintilis</name>
    <dbReference type="NCBI Taxonomy" id="1117707"/>
    <lineage>
        <taxon>Bacteria</taxon>
        <taxon>Pseudomonadati</taxon>
        <taxon>Pseudomonadota</taxon>
        <taxon>Gammaproteobacteria</taxon>
        <taxon>Vibrionales</taxon>
        <taxon>Vibrionaceae</taxon>
        <taxon>Vibrio</taxon>
    </lineage>
</organism>
<dbReference type="Gene3D" id="3.40.1580.10">
    <property type="entry name" value="SMI1/KNR4-like"/>
    <property type="match status" value="1"/>
</dbReference>
<accession>A0A1M7YQY8</accession>
<protein>
    <submittedName>
        <fullName evidence="2">SMI1 / KNR4 family protein</fullName>
    </submittedName>
</protein>
<dbReference type="InterPro" id="IPR037883">
    <property type="entry name" value="Knr4/Smi1-like_sf"/>
</dbReference>
<dbReference type="STRING" id="1117707.VQ7734_00726"/>
<dbReference type="OrthoDB" id="9131304at2"/>
<dbReference type="SMART" id="SM00860">
    <property type="entry name" value="SMI1_KNR4"/>
    <property type="match status" value="1"/>
</dbReference>
<evidence type="ECO:0000313" key="2">
    <source>
        <dbReference type="EMBL" id="SHO55007.1"/>
    </source>
</evidence>
<evidence type="ECO:0000259" key="1">
    <source>
        <dbReference type="SMART" id="SM00860"/>
    </source>
</evidence>
<dbReference type="Pfam" id="PF09346">
    <property type="entry name" value="SMI1_KNR4"/>
    <property type="match status" value="1"/>
</dbReference>
<gene>
    <name evidence="2" type="ORF">VQ7734_00726</name>
</gene>